<keyword evidence="2" id="KW-1185">Reference proteome</keyword>
<feature type="non-terminal residue" evidence="1">
    <location>
        <position position="373"/>
    </location>
</feature>
<dbReference type="Proteomes" id="UP000092555">
    <property type="component" value="Unassembled WGS sequence"/>
</dbReference>
<gene>
    <name evidence="1" type="ORF">METBIDRAFT_16498</name>
</gene>
<dbReference type="RefSeq" id="XP_018711059.1">
    <property type="nucleotide sequence ID" value="XM_018854651.1"/>
</dbReference>
<dbReference type="GeneID" id="30027627"/>
<evidence type="ECO:0000313" key="1">
    <source>
        <dbReference type="EMBL" id="OBA20537.1"/>
    </source>
</evidence>
<proteinExistence type="predicted"/>
<protein>
    <submittedName>
        <fullName evidence="1">Uncharacterized protein</fullName>
    </submittedName>
</protein>
<name>A0A1A0H9H3_9ASCO</name>
<comment type="caution">
    <text evidence="1">The sequence shown here is derived from an EMBL/GenBank/DDBJ whole genome shotgun (WGS) entry which is preliminary data.</text>
</comment>
<reference evidence="1 2" key="1">
    <citation type="submission" date="2016-05" db="EMBL/GenBank/DDBJ databases">
        <title>Comparative genomics of biotechnologically important yeasts.</title>
        <authorList>
            <consortium name="DOE Joint Genome Institute"/>
            <person name="Riley R."/>
            <person name="Haridas S."/>
            <person name="Wolfe K.H."/>
            <person name="Lopes M.R."/>
            <person name="Hittinger C.T."/>
            <person name="Goker M."/>
            <person name="Salamov A."/>
            <person name="Wisecaver J."/>
            <person name="Long T.M."/>
            <person name="Aerts A.L."/>
            <person name="Barry K."/>
            <person name="Choi C."/>
            <person name="Clum A."/>
            <person name="Coughlan A.Y."/>
            <person name="Deshpande S."/>
            <person name="Douglass A.P."/>
            <person name="Hanson S.J."/>
            <person name="Klenk H.-P."/>
            <person name="LaButti K."/>
            <person name="Lapidus A."/>
            <person name="Lindquist E."/>
            <person name="Lipzen A."/>
            <person name="Meier-kolthoff J.P."/>
            <person name="Ohm R.A."/>
            <person name="Otillar R.P."/>
            <person name="Pangilinan J."/>
            <person name="Peng Y."/>
            <person name="Rokas A."/>
            <person name="Rosa C.A."/>
            <person name="Scheuner C."/>
            <person name="Sibirny A.A."/>
            <person name="Slot J.C."/>
            <person name="Stielow J.B."/>
            <person name="Sun H."/>
            <person name="Kurtzman C.P."/>
            <person name="Blackwell M."/>
            <person name="Grigoriev I.V."/>
            <person name="Jeffries T.W."/>
        </authorList>
    </citation>
    <scope>NUCLEOTIDE SEQUENCE [LARGE SCALE GENOMIC DNA]</scope>
    <source>
        <strain evidence="1 2">NRRL YB-4993</strain>
    </source>
</reference>
<evidence type="ECO:0000313" key="2">
    <source>
        <dbReference type="Proteomes" id="UP000092555"/>
    </source>
</evidence>
<dbReference type="OrthoDB" id="4092739at2759"/>
<dbReference type="AlphaFoldDB" id="A0A1A0H9H3"/>
<dbReference type="EMBL" id="LXTC01000004">
    <property type="protein sequence ID" value="OBA20537.1"/>
    <property type="molecule type" value="Genomic_DNA"/>
</dbReference>
<organism evidence="1 2">
    <name type="scientific">Metschnikowia bicuspidata var. bicuspidata NRRL YB-4993</name>
    <dbReference type="NCBI Taxonomy" id="869754"/>
    <lineage>
        <taxon>Eukaryota</taxon>
        <taxon>Fungi</taxon>
        <taxon>Dikarya</taxon>
        <taxon>Ascomycota</taxon>
        <taxon>Saccharomycotina</taxon>
        <taxon>Pichiomycetes</taxon>
        <taxon>Metschnikowiaceae</taxon>
        <taxon>Metschnikowia</taxon>
    </lineage>
</organism>
<sequence length="373" mass="43335">SLDSSINTMERILSILHNAHSTKMETRDSVLKLYDSAPEAFESKNMALLGENIFDLKTIDILIDLQLGSNVDIFKRSNPSHARNILQKYISAFKDQYARDSSYLCMESLGRSYAENTRKANATLNNAIRRTASKAMIGESILHDEPPIHLDFCRLNTYNPFRNDIMDPFALQKGLSTKKHPANLFGAMINDQRVLLSFLHNLKKRISPLTIQNIMVAQSMFGNLALKSVVKRRLLSTDPRMPLDTPFEFYHLDITDENNKLKEFKAIVVYRSMILNRLEWFPPFRKSLAELEENKYDSMEKIIAIMADTFDRFFGLCFKTDAKYCDKWVENLMTFYTRNKSNEIFFQHLLDDAVVYFKEKVSQLSFETYSSKW</sequence>
<feature type="non-terminal residue" evidence="1">
    <location>
        <position position="1"/>
    </location>
</feature>
<accession>A0A1A0H9H3</accession>